<accession>A0AAD7D274</accession>
<evidence type="ECO:0000313" key="3">
    <source>
        <dbReference type="Proteomes" id="UP001221757"/>
    </source>
</evidence>
<sequence>MISPTSPVYNPTSLHPPTKPLLMHSRSHSQPDFVRLGHPARPYYSAIRKNMSRPNSPLENSSMNPSRPASMAPPSHASSSLQPSPMSFGYLPNAFDDDTDDDDTFISPPPSHRRSSSRFSFGLGGFSSPASALQSGSSVSGEMEMRMALAALARESHEQGSGFQFQETGKMHASVSWRAKQLGKRLKDLVRRKHGY</sequence>
<feature type="compositionally biased region" description="Polar residues" evidence="1">
    <location>
        <begin position="1"/>
        <end position="15"/>
    </location>
</feature>
<name>A0AAD7D274_MYCRO</name>
<comment type="caution">
    <text evidence="2">The sequence shown here is derived from an EMBL/GenBank/DDBJ whole genome shotgun (WGS) entry which is preliminary data.</text>
</comment>
<evidence type="ECO:0000313" key="2">
    <source>
        <dbReference type="EMBL" id="KAJ7675320.1"/>
    </source>
</evidence>
<gene>
    <name evidence="2" type="ORF">B0H17DRAFT_132089</name>
</gene>
<organism evidence="2 3">
    <name type="scientific">Mycena rosella</name>
    <name type="common">Pink bonnet</name>
    <name type="synonym">Agaricus rosellus</name>
    <dbReference type="NCBI Taxonomy" id="1033263"/>
    <lineage>
        <taxon>Eukaryota</taxon>
        <taxon>Fungi</taxon>
        <taxon>Dikarya</taxon>
        <taxon>Basidiomycota</taxon>
        <taxon>Agaricomycotina</taxon>
        <taxon>Agaricomycetes</taxon>
        <taxon>Agaricomycetidae</taxon>
        <taxon>Agaricales</taxon>
        <taxon>Marasmiineae</taxon>
        <taxon>Mycenaceae</taxon>
        <taxon>Mycena</taxon>
    </lineage>
</organism>
<dbReference type="AlphaFoldDB" id="A0AAD7D274"/>
<feature type="region of interest" description="Disordered" evidence="1">
    <location>
        <begin position="50"/>
        <end position="118"/>
    </location>
</feature>
<protein>
    <submittedName>
        <fullName evidence="2">Uncharacterized protein</fullName>
    </submittedName>
</protein>
<proteinExistence type="predicted"/>
<feature type="compositionally biased region" description="Acidic residues" evidence="1">
    <location>
        <begin position="95"/>
        <end position="104"/>
    </location>
</feature>
<dbReference type="EMBL" id="JARKIE010000149">
    <property type="protein sequence ID" value="KAJ7675320.1"/>
    <property type="molecule type" value="Genomic_DNA"/>
</dbReference>
<feature type="region of interest" description="Disordered" evidence="1">
    <location>
        <begin position="1"/>
        <end position="37"/>
    </location>
</feature>
<reference evidence="2" key="1">
    <citation type="submission" date="2023-03" db="EMBL/GenBank/DDBJ databases">
        <title>Massive genome expansion in bonnet fungi (Mycena s.s.) driven by repeated elements and novel gene families across ecological guilds.</title>
        <authorList>
            <consortium name="Lawrence Berkeley National Laboratory"/>
            <person name="Harder C.B."/>
            <person name="Miyauchi S."/>
            <person name="Viragh M."/>
            <person name="Kuo A."/>
            <person name="Thoen E."/>
            <person name="Andreopoulos B."/>
            <person name="Lu D."/>
            <person name="Skrede I."/>
            <person name="Drula E."/>
            <person name="Henrissat B."/>
            <person name="Morin E."/>
            <person name="Kohler A."/>
            <person name="Barry K."/>
            <person name="LaButti K."/>
            <person name="Morin E."/>
            <person name="Salamov A."/>
            <person name="Lipzen A."/>
            <person name="Mereny Z."/>
            <person name="Hegedus B."/>
            <person name="Baldrian P."/>
            <person name="Stursova M."/>
            <person name="Weitz H."/>
            <person name="Taylor A."/>
            <person name="Grigoriev I.V."/>
            <person name="Nagy L.G."/>
            <person name="Martin F."/>
            <person name="Kauserud H."/>
        </authorList>
    </citation>
    <scope>NUCLEOTIDE SEQUENCE</scope>
    <source>
        <strain evidence="2">CBHHK067</strain>
    </source>
</reference>
<evidence type="ECO:0000256" key="1">
    <source>
        <dbReference type="SAM" id="MobiDB-lite"/>
    </source>
</evidence>
<keyword evidence="3" id="KW-1185">Reference proteome</keyword>
<feature type="compositionally biased region" description="Low complexity" evidence="1">
    <location>
        <begin position="60"/>
        <end position="80"/>
    </location>
</feature>
<dbReference type="Proteomes" id="UP001221757">
    <property type="component" value="Unassembled WGS sequence"/>
</dbReference>